<gene>
    <name evidence="1" type="ORF">H206_05127</name>
</gene>
<name>A0A444J5D6_9BACT</name>
<organism evidence="1 2">
    <name type="scientific">Candidatus Electrothrix aarhusensis</name>
    <dbReference type="NCBI Taxonomy" id="1859131"/>
    <lineage>
        <taxon>Bacteria</taxon>
        <taxon>Pseudomonadati</taxon>
        <taxon>Thermodesulfobacteriota</taxon>
        <taxon>Desulfobulbia</taxon>
        <taxon>Desulfobulbales</taxon>
        <taxon>Desulfobulbaceae</taxon>
        <taxon>Candidatus Electrothrix</taxon>
    </lineage>
</organism>
<reference evidence="1 2" key="1">
    <citation type="submission" date="2017-01" db="EMBL/GenBank/DDBJ databases">
        <title>The cable genome- insights into the physiology and evolution of filamentous bacteria capable of sulfide oxidation via long distance electron transfer.</title>
        <authorList>
            <person name="Schreiber L."/>
            <person name="Bjerg J.T."/>
            <person name="Boggild A."/>
            <person name="Van De Vossenberg J."/>
            <person name="Meysman F."/>
            <person name="Nielsen L.P."/>
            <person name="Schramm A."/>
            <person name="Kjeldsen K.U."/>
        </authorList>
    </citation>
    <scope>NUCLEOTIDE SEQUENCE [LARGE SCALE GENOMIC DNA]</scope>
    <source>
        <strain evidence="1">MCF</strain>
    </source>
</reference>
<proteinExistence type="predicted"/>
<dbReference type="EMBL" id="MTKO01000001">
    <property type="protein sequence ID" value="RWX48298.1"/>
    <property type="molecule type" value="Genomic_DNA"/>
</dbReference>
<dbReference type="Proteomes" id="UP000287853">
    <property type="component" value="Unassembled WGS sequence"/>
</dbReference>
<comment type="caution">
    <text evidence="1">The sequence shown here is derived from an EMBL/GenBank/DDBJ whole genome shotgun (WGS) entry which is preliminary data.</text>
</comment>
<evidence type="ECO:0000313" key="2">
    <source>
        <dbReference type="Proteomes" id="UP000287853"/>
    </source>
</evidence>
<sequence length="30" mass="3677">MLGLRCLSVGSRINRYYFRLRYDLSVAYYK</sequence>
<keyword evidence="2" id="KW-1185">Reference proteome</keyword>
<evidence type="ECO:0000313" key="1">
    <source>
        <dbReference type="EMBL" id="RWX48298.1"/>
    </source>
</evidence>
<accession>A0A444J5D6</accession>
<dbReference type="AlphaFoldDB" id="A0A444J5D6"/>
<protein>
    <submittedName>
        <fullName evidence="1">Uncharacterized protein</fullName>
    </submittedName>
</protein>